<dbReference type="InterPro" id="IPR001647">
    <property type="entry name" value="HTH_TetR"/>
</dbReference>
<name>A0ABT8YF23_9HYPH</name>
<dbReference type="SUPFAM" id="SSF46689">
    <property type="entry name" value="Homeodomain-like"/>
    <property type="match status" value="1"/>
</dbReference>
<feature type="domain" description="HTH tetR-type" evidence="5">
    <location>
        <begin position="6"/>
        <end position="66"/>
    </location>
</feature>
<keyword evidence="1" id="KW-0805">Transcription regulation</keyword>
<dbReference type="RefSeq" id="WP_304374102.1">
    <property type="nucleotide sequence ID" value="NZ_JAUOZU010000001.1"/>
</dbReference>
<feature type="DNA-binding region" description="H-T-H motif" evidence="4">
    <location>
        <begin position="29"/>
        <end position="48"/>
    </location>
</feature>
<dbReference type="PANTHER" id="PTHR47506:SF1">
    <property type="entry name" value="HTH-TYPE TRANSCRIPTIONAL REGULATOR YJDC"/>
    <property type="match status" value="1"/>
</dbReference>
<dbReference type="Proteomes" id="UP001174932">
    <property type="component" value="Unassembled WGS sequence"/>
</dbReference>
<organism evidence="6 7">
    <name type="scientific">Rhizobium alvei</name>
    <dbReference type="NCBI Taxonomy" id="1132659"/>
    <lineage>
        <taxon>Bacteria</taxon>
        <taxon>Pseudomonadati</taxon>
        <taxon>Pseudomonadota</taxon>
        <taxon>Alphaproteobacteria</taxon>
        <taxon>Hyphomicrobiales</taxon>
        <taxon>Rhizobiaceae</taxon>
        <taxon>Rhizobium/Agrobacterium group</taxon>
        <taxon>Rhizobium</taxon>
    </lineage>
</organism>
<dbReference type="PANTHER" id="PTHR47506">
    <property type="entry name" value="TRANSCRIPTIONAL REGULATORY PROTEIN"/>
    <property type="match status" value="1"/>
</dbReference>
<dbReference type="PRINTS" id="PR00455">
    <property type="entry name" value="HTHTETR"/>
</dbReference>
<accession>A0ABT8YF23</accession>
<protein>
    <submittedName>
        <fullName evidence="6">TetR/AcrR family transcriptional regulator</fullName>
    </submittedName>
</protein>
<reference evidence="6" key="2">
    <citation type="submission" date="2023-07" db="EMBL/GenBank/DDBJ databases">
        <authorList>
            <person name="Shen H."/>
        </authorList>
    </citation>
    <scope>NUCLEOTIDE SEQUENCE</scope>
    <source>
        <strain evidence="6">TNR-22</strain>
    </source>
</reference>
<evidence type="ECO:0000256" key="1">
    <source>
        <dbReference type="ARBA" id="ARBA00023015"/>
    </source>
</evidence>
<evidence type="ECO:0000313" key="6">
    <source>
        <dbReference type="EMBL" id="MDO6962322.1"/>
    </source>
</evidence>
<sequence length="181" mass="19753">MGRKRTIDRDGILDAAEELTREQGAAHLSLDAVARRAGISKGGLMYNFPSKDALIAAITERDLGRFESLLAEKAERIGEKPYATLLARIEATEEESPETLAKGACLTATLAQTPEHLGPIQKAYGDEMLRYAPETDGGRRARLAMIAVEGAFLLRGLGLMELSEDEWRLIFADIRALVPDA</sequence>
<evidence type="ECO:0000256" key="2">
    <source>
        <dbReference type="ARBA" id="ARBA00023125"/>
    </source>
</evidence>
<dbReference type="InterPro" id="IPR041479">
    <property type="entry name" value="TetR_CgmR_C"/>
</dbReference>
<dbReference type="Gene3D" id="1.10.357.10">
    <property type="entry name" value="Tetracycline Repressor, domain 2"/>
    <property type="match status" value="1"/>
</dbReference>
<dbReference type="InterPro" id="IPR009057">
    <property type="entry name" value="Homeodomain-like_sf"/>
</dbReference>
<evidence type="ECO:0000256" key="4">
    <source>
        <dbReference type="PROSITE-ProRule" id="PRU00335"/>
    </source>
</evidence>
<comment type="caution">
    <text evidence="6">The sequence shown here is derived from an EMBL/GenBank/DDBJ whole genome shotgun (WGS) entry which is preliminary data.</text>
</comment>
<reference evidence="6" key="1">
    <citation type="journal article" date="2015" name="Int. J. Syst. Evol. Microbiol.">
        <title>Rhizobium alvei sp. nov., isolated from a freshwater river.</title>
        <authorList>
            <person name="Sheu S.Y."/>
            <person name="Huang H.W."/>
            <person name="Young C.C."/>
            <person name="Chen W.M."/>
        </authorList>
    </citation>
    <scope>NUCLEOTIDE SEQUENCE</scope>
    <source>
        <strain evidence="6">TNR-22</strain>
    </source>
</reference>
<dbReference type="Pfam" id="PF17937">
    <property type="entry name" value="TetR_C_28"/>
    <property type="match status" value="1"/>
</dbReference>
<dbReference type="PROSITE" id="PS50977">
    <property type="entry name" value="HTH_TETR_2"/>
    <property type="match status" value="1"/>
</dbReference>
<evidence type="ECO:0000259" key="5">
    <source>
        <dbReference type="PROSITE" id="PS50977"/>
    </source>
</evidence>
<gene>
    <name evidence="6" type="ORF">Q4481_00045</name>
</gene>
<keyword evidence="3" id="KW-0804">Transcription</keyword>
<evidence type="ECO:0000256" key="3">
    <source>
        <dbReference type="ARBA" id="ARBA00023163"/>
    </source>
</evidence>
<dbReference type="Pfam" id="PF00440">
    <property type="entry name" value="TetR_N"/>
    <property type="match status" value="1"/>
</dbReference>
<evidence type="ECO:0000313" key="7">
    <source>
        <dbReference type="Proteomes" id="UP001174932"/>
    </source>
</evidence>
<keyword evidence="2 4" id="KW-0238">DNA-binding</keyword>
<keyword evidence="7" id="KW-1185">Reference proteome</keyword>
<proteinExistence type="predicted"/>
<dbReference type="EMBL" id="JAUOZU010000001">
    <property type="protein sequence ID" value="MDO6962322.1"/>
    <property type="molecule type" value="Genomic_DNA"/>
</dbReference>